<evidence type="ECO:0000313" key="1">
    <source>
        <dbReference type="Proteomes" id="UP001732720"/>
    </source>
</evidence>
<sequence length="123" mass="13965">MSGESWILLREAYTGILREACMLENYRHLATLARSSLEGREGKAWRLCFWRPENASTKVGFITFGNRIHFCSFQEGLSQLQMLMVSDIEEISGESRKEAAYKQLAPDNCPGLMYWGLNSGPIP</sequence>
<gene>
    <name evidence="2" type="primary">LOC109694780</name>
</gene>
<dbReference type="RefSeq" id="XP_073914692.1">
    <property type="nucleotide sequence ID" value="XM_074058591.1"/>
</dbReference>
<proteinExistence type="predicted"/>
<protein>
    <submittedName>
        <fullName evidence="2">Uncharacterized protein isoform X3</fullName>
    </submittedName>
</protein>
<evidence type="ECO:0000313" key="2">
    <source>
        <dbReference type="RefSeq" id="XP_073914692.1"/>
    </source>
</evidence>
<keyword evidence="1" id="KW-1185">Reference proteome</keyword>
<accession>A0AC58LC23</accession>
<dbReference type="Proteomes" id="UP001732720">
    <property type="component" value="Chromosome 16"/>
</dbReference>
<organism evidence="1 2">
    <name type="scientific">Castor canadensis</name>
    <name type="common">American beaver</name>
    <dbReference type="NCBI Taxonomy" id="51338"/>
    <lineage>
        <taxon>Eukaryota</taxon>
        <taxon>Metazoa</taxon>
        <taxon>Chordata</taxon>
        <taxon>Craniata</taxon>
        <taxon>Vertebrata</taxon>
        <taxon>Euteleostomi</taxon>
        <taxon>Mammalia</taxon>
        <taxon>Eutheria</taxon>
        <taxon>Euarchontoglires</taxon>
        <taxon>Glires</taxon>
        <taxon>Rodentia</taxon>
        <taxon>Castorimorpha</taxon>
        <taxon>Castoridae</taxon>
        <taxon>Castor</taxon>
    </lineage>
</organism>
<name>A0AC58LC23_CASCN</name>
<reference evidence="2" key="1">
    <citation type="submission" date="2025-08" db="UniProtKB">
        <authorList>
            <consortium name="RefSeq"/>
        </authorList>
    </citation>
    <scope>IDENTIFICATION</scope>
</reference>